<dbReference type="EMBL" id="SRJF01000018">
    <property type="protein sequence ID" value="TGA73552.1"/>
    <property type="molecule type" value="Genomic_DNA"/>
</dbReference>
<accession>A0ABY2KAY9</accession>
<reference evidence="2 4" key="1">
    <citation type="submission" date="2019-04" db="EMBL/GenBank/DDBJ databases">
        <title>Genomic characterization of Staphylococcus petrasii strains.</title>
        <authorList>
            <person name="Vrbovska V."/>
            <person name="Kovarovic V."/>
            <person name="Maslanova I."/>
            <person name="Indrakova A."/>
            <person name="Petras P."/>
            <person name="Sedo O."/>
            <person name="Svec P."/>
            <person name="Fisarova L."/>
            <person name="Sedlacek I."/>
            <person name="Doskar J."/>
            <person name="Pantucek R."/>
        </authorList>
    </citation>
    <scope>NUCLEOTIDE SEQUENCE [LARGE SCALE GENOMIC DNA]</scope>
    <source>
        <strain evidence="2 4">CCM 8421</strain>
    </source>
</reference>
<evidence type="ECO:0000313" key="1">
    <source>
        <dbReference type="EMBL" id="TGA73552.1"/>
    </source>
</evidence>
<sequence>TQEELDYALNSINHRPRKCLNWKTSYEILNSELLHLN</sequence>
<evidence type="ECO:0000313" key="3">
    <source>
        <dbReference type="EMBL" id="TGA80384.1"/>
    </source>
</evidence>
<evidence type="ECO:0000313" key="2">
    <source>
        <dbReference type="EMBL" id="TGA74329.1"/>
    </source>
</evidence>
<dbReference type="EMBL" id="SRJF01000002">
    <property type="protein sequence ID" value="TGA80384.1"/>
    <property type="molecule type" value="Genomic_DNA"/>
</dbReference>
<gene>
    <name evidence="3" type="ORF">E2556_01845</name>
    <name evidence="2" type="ORF">E2556_09610</name>
    <name evidence="1" type="ORF">E2556_10805</name>
</gene>
<comment type="caution">
    <text evidence="2">The sequence shown here is derived from an EMBL/GenBank/DDBJ whole genome shotgun (WGS) entry which is preliminary data.</text>
</comment>
<dbReference type="Proteomes" id="UP000298482">
    <property type="component" value="Unassembled WGS sequence"/>
</dbReference>
<organism evidence="2 4">
    <name type="scientific">Staphylococcus croceilyticus</name>
    <dbReference type="NCBI Taxonomy" id="319942"/>
    <lineage>
        <taxon>Bacteria</taxon>
        <taxon>Bacillati</taxon>
        <taxon>Bacillota</taxon>
        <taxon>Bacilli</taxon>
        <taxon>Bacillales</taxon>
        <taxon>Staphylococcaceae</taxon>
        <taxon>Staphylococcus</taxon>
    </lineage>
</organism>
<keyword evidence="4" id="KW-1185">Reference proteome</keyword>
<name>A0ABY2KAY9_9STAP</name>
<protein>
    <submittedName>
        <fullName evidence="2">IS30 family transposase</fullName>
    </submittedName>
</protein>
<evidence type="ECO:0000313" key="4">
    <source>
        <dbReference type="Proteomes" id="UP000298482"/>
    </source>
</evidence>
<proteinExistence type="predicted"/>
<feature type="non-terminal residue" evidence="2">
    <location>
        <position position="1"/>
    </location>
</feature>
<dbReference type="EMBL" id="SRJF01000014">
    <property type="protein sequence ID" value="TGA74329.1"/>
    <property type="molecule type" value="Genomic_DNA"/>
</dbReference>